<comment type="caution">
    <text evidence="1">The sequence shown here is derived from an EMBL/GenBank/DDBJ whole genome shotgun (WGS) entry which is preliminary data.</text>
</comment>
<accession>A0A0C2IID8</accession>
<evidence type="ECO:0000313" key="2">
    <source>
        <dbReference type="Proteomes" id="UP000031535"/>
    </source>
</evidence>
<dbReference type="Proteomes" id="UP000031535">
    <property type="component" value="Unassembled WGS sequence"/>
</dbReference>
<keyword evidence="2" id="KW-1185">Reference proteome</keyword>
<dbReference type="EMBL" id="JXDG01000016">
    <property type="protein sequence ID" value="KIH84637.1"/>
    <property type="molecule type" value="Genomic_DNA"/>
</dbReference>
<dbReference type="AlphaFoldDB" id="A0A0C2IID8"/>
<dbReference type="PATRIC" id="fig|226910.6.peg.1588"/>
<reference evidence="1 2" key="1">
    <citation type="submission" date="2015-01" db="EMBL/GenBank/DDBJ databases">
        <title>Complete genome of Pseudomonas batumici UCM B-321 producer of the batumin antibiotic with strong antistaphilococcal and potential anticancer activity.</title>
        <authorList>
            <person name="Klochko V.V."/>
            <person name="Zelena L.B."/>
            <person name="Elena K.A."/>
            <person name="Reva O.N."/>
        </authorList>
    </citation>
    <scope>NUCLEOTIDE SEQUENCE [LARGE SCALE GENOMIC DNA]</scope>
    <source>
        <strain evidence="1 2">UCM B-321</strain>
    </source>
</reference>
<name>A0A0C2IID8_9PSED</name>
<gene>
    <name evidence="1" type="ORF">UCMB321_1597</name>
</gene>
<sequence length="44" mass="4997">MTHPTWQPAMINITGAGKNPWLYRFNIADPVIKSLFNRKPLNGS</sequence>
<organism evidence="1 2">
    <name type="scientific">Pseudomonas batumici</name>
    <dbReference type="NCBI Taxonomy" id="226910"/>
    <lineage>
        <taxon>Bacteria</taxon>
        <taxon>Pseudomonadati</taxon>
        <taxon>Pseudomonadota</taxon>
        <taxon>Gammaproteobacteria</taxon>
        <taxon>Pseudomonadales</taxon>
        <taxon>Pseudomonadaceae</taxon>
        <taxon>Pseudomonas</taxon>
    </lineage>
</organism>
<evidence type="ECO:0000313" key="1">
    <source>
        <dbReference type="EMBL" id="KIH84637.1"/>
    </source>
</evidence>
<protein>
    <submittedName>
        <fullName evidence="1">Uncharacterized protein</fullName>
    </submittedName>
</protein>
<proteinExistence type="predicted"/>